<dbReference type="EMBL" id="JBHFEH010000008">
    <property type="protein sequence ID" value="KAL2056395.1"/>
    <property type="molecule type" value="Genomic_DNA"/>
</dbReference>
<feature type="compositionally biased region" description="Polar residues" evidence="10">
    <location>
        <begin position="95"/>
        <end position="115"/>
    </location>
</feature>
<feature type="compositionally biased region" description="Basic residues" evidence="10">
    <location>
        <begin position="745"/>
        <end position="757"/>
    </location>
</feature>
<feature type="compositionally biased region" description="Polar residues" evidence="10">
    <location>
        <begin position="24"/>
        <end position="40"/>
    </location>
</feature>
<gene>
    <name evidence="13" type="ORF">ABVK25_003418</name>
</gene>
<feature type="region of interest" description="Disordered" evidence="10">
    <location>
        <begin position="1"/>
        <end position="40"/>
    </location>
</feature>
<feature type="region of interest" description="Disordered" evidence="10">
    <location>
        <begin position="543"/>
        <end position="562"/>
    </location>
</feature>
<accession>A0ABR4BFA0</accession>
<keyword evidence="14" id="KW-1185">Reference proteome</keyword>
<evidence type="ECO:0000256" key="7">
    <source>
        <dbReference type="ARBA" id="ARBA00023187"/>
    </source>
</evidence>
<keyword evidence="7" id="KW-0508">mRNA splicing</keyword>
<name>A0ABR4BFA0_9LECA</name>
<evidence type="ECO:0000259" key="12">
    <source>
        <dbReference type="PROSITE" id="PS51061"/>
    </source>
</evidence>
<dbReference type="InterPro" id="IPR034082">
    <property type="entry name" value="R3H_G-patch"/>
</dbReference>
<feature type="region of interest" description="Disordered" evidence="10">
    <location>
        <begin position="615"/>
        <end position="648"/>
    </location>
</feature>
<feature type="domain" description="G-patch" evidence="11">
    <location>
        <begin position="783"/>
        <end position="827"/>
    </location>
</feature>
<keyword evidence="5" id="KW-0963">Cytoplasm</keyword>
<evidence type="ECO:0000256" key="8">
    <source>
        <dbReference type="ARBA" id="ARBA00023242"/>
    </source>
</evidence>
<feature type="compositionally biased region" description="Basic and acidic residues" evidence="10">
    <location>
        <begin position="260"/>
        <end position="271"/>
    </location>
</feature>
<evidence type="ECO:0000313" key="14">
    <source>
        <dbReference type="Proteomes" id="UP001590951"/>
    </source>
</evidence>
<comment type="caution">
    <text evidence="13">The sequence shown here is derived from an EMBL/GenBank/DDBJ whole genome shotgun (WGS) entry which is preliminary data.</text>
</comment>
<feature type="domain" description="R3H" evidence="12">
    <location>
        <begin position="655"/>
        <end position="717"/>
    </location>
</feature>
<dbReference type="InterPro" id="IPR036867">
    <property type="entry name" value="R3H_dom_sf"/>
</dbReference>
<evidence type="ECO:0000256" key="4">
    <source>
        <dbReference type="ARBA" id="ARBA00018964"/>
    </source>
</evidence>
<comment type="subcellular location">
    <subcellularLocation>
        <location evidence="2">Cytoplasm</location>
    </subcellularLocation>
    <subcellularLocation>
        <location evidence="1">Nucleus</location>
    </subcellularLocation>
</comment>
<dbReference type="InterPro" id="IPR000467">
    <property type="entry name" value="G_patch_dom"/>
</dbReference>
<dbReference type="Proteomes" id="UP001590951">
    <property type="component" value="Unassembled WGS sequence"/>
</dbReference>
<dbReference type="SUPFAM" id="SSF82708">
    <property type="entry name" value="R3H domain"/>
    <property type="match status" value="1"/>
</dbReference>
<dbReference type="SMART" id="SM00393">
    <property type="entry name" value="R3H"/>
    <property type="match status" value="1"/>
</dbReference>
<feature type="coiled-coil region" evidence="9">
    <location>
        <begin position="441"/>
        <end position="498"/>
    </location>
</feature>
<keyword evidence="9" id="KW-0175">Coiled coil</keyword>
<dbReference type="InterPro" id="IPR051189">
    <property type="entry name" value="Splicing_assoc_domain"/>
</dbReference>
<organism evidence="13 14">
    <name type="scientific">Lepraria finkii</name>
    <dbReference type="NCBI Taxonomy" id="1340010"/>
    <lineage>
        <taxon>Eukaryota</taxon>
        <taxon>Fungi</taxon>
        <taxon>Dikarya</taxon>
        <taxon>Ascomycota</taxon>
        <taxon>Pezizomycotina</taxon>
        <taxon>Lecanoromycetes</taxon>
        <taxon>OSLEUM clade</taxon>
        <taxon>Lecanoromycetidae</taxon>
        <taxon>Lecanorales</taxon>
        <taxon>Lecanorineae</taxon>
        <taxon>Stereocaulaceae</taxon>
        <taxon>Lepraria</taxon>
    </lineage>
</organism>
<evidence type="ECO:0000256" key="2">
    <source>
        <dbReference type="ARBA" id="ARBA00004496"/>
    </source>
</evidence>
<dbReference type="Pfam" id="PF01585">
    <property type="entry name" value="G-patch"/>
    <property type="match status" value="1"/>
</dbReference>
<protein>
    <recommendedName>
        <fullName evidence="4">Protein SQS1</fullName>
    </recommendedName>
</protein>
<dbReference type="PROSITE" id="PS50174">
    <property type="entry name" value="G_PATCH"/>
    <property type="match status" value="1"/>
</dbReference>
<evidence type="ECO:0000256" key="6">
    <source>
        <dbReference type="ARBA" id="ARBA00022664"/>
    </source>
</evidence>
<feature type="region of interest" description="Disordered" evidence="10">
    <location>
        <begin position="78"/>
        <end position="115"/>
    </location>
</feature>
<feature type="compositionally biased region" description="Polar residues" evidence="10">
    <location>
        <begin position="195"/>
        <end position="204"/>
    </location>
</feature>
<keyword evidence="8" id="KW-0539">Nucleus</keyword>
<reference evidence="13 14" key="1">
    <citation type="submission" date="2024-09" db="EMBL/GenBank/DDBJ databases">
        <title>Rethinking Asexuality: The Enigmatic Case of Functional Sexual Genes in Lepraria (Stereocaulaceae).</title>
        <authorList>
            <person name="Doellman M."/>
            <person name="Sun Y."/>
            <person name="Barcenas-Pena A."/>
            <person name="Lumbsch H.T."/>
            <person name="Grewe F."/>
        </authorList>
    </citation>
    <scope>NUCLEOTIDE SEQUENCE [LARGE SCALE GENOMIC DNA]</scope>
    <source>
        <strain evidence="13 14">Grewe 0041</strain>
    </source>
</reference>
<dbReference type="CDD" id="cd02646">
    <property type="entry name" value="R3H_G-patch"/>
    <property type="match status" value="1"/>
</dbReference>
<dbReference type="PANTHER" id="PTHR14195">
    <property type="entry name" value="G PATCH DOMAIN CONTAINING PROTEIN 2"/>
    <property type="match status" value="1"/>
</dbReference>
<dbReference type="InterPro" id="IPR001374">
    <property type="entry name" value="R3H_dom"/>
</dbReference>
<evidence type="ECO:0000256" key="10">
    <source>
        <dbReference type="SAM" id="MobiDB-lite"/>
    </source>
</evidence>
<evidence type="ECO:0000256" key="9">
    <source>
        <dbReference type="SAM" id="Coils"/>
    </source>
</evidence>
<dbReference type="Gene3D" id="3.30.1370.50">
    <property type="entry name" value="R3H-like domain"/>
    <property type="match status" value="1"/>
</dbReference>
<evidence type="ECO:0000313" key="13">
    <source>
        <dbReference type="EMBL" id="KAL2056395.1"/>
    </source>
</evidence>
<feature type="region of interest" description="Disordered" evidence="10">
    <location>
        <begin position="181"/>
        <end position="321"/>
    </location>
</feature>
<feature type="compositionally biased region" description="Basic and acidic residues" evidence="10">
    <location>
        <begin position="84"/>
        <end position="94"/>
    </location>
</feature>
<dbReference type="PROSITE" id="PS51061">
    <property type="entry name" value="R3H"/>
    <property type="match status" value="1"/>
</dbReference>
<comment type="similarity">
    <text evidence="3">Belongs to the SQS1 family.</text>
</comment>
<feature type="region of interest" description="Disordered" evidence="10">
    <location>
        <begin position="354"/>
        <end position="376"/>
    </location>
</feature>
<evidence type="ECO:0000256" key="3">
    <source>
        <dbReference type="ARBA" id="ARBA00010306"/>
    </source>
</evidence>
<evidence type="ECO:0000256" key="5">
    <source>
        <dbReference type="ARBA" id="ARBA00022490"/>
    </source>
</evidence>
<proteinExistence type="inferred from homology"/>
<sequence>MVGRRRGSSRGGRGVRSQRGGSNGQFVTPTNSGHHSGFSQPYFSLSEEARYTERHHLWNSDLKLRHSSVAFVSAGTSSAQELTHVPEDTSKENSEASPTSVQAMTNGPSGAQEIQSAKPVTTVEAPMSKMSLSDVPSIEAPDLGGDLKIENDLQAMPERSQIGRDGQIAETVEDLFFTDISGSEKPVHTGPPTIRRSSSPAFSDSTEEVIIFAGRNHSQAKPGKKANPVNAPQEVKGQGGRVQSKSPEPSRHPVTTVVDDPVKEILKHPMLSDRSTPFFRTPLVSRPDTTRAQDLRGNGGNIRTRKRRQRKRGKRSGKAEEEAEILADYIENTRGSDDLNSFAESSALNVRDLGGSDNAKWENEDEEKQGDGALKDSERWDSADLQEFDDLSTSSESLDIIEQVLLKRERPSGIQYLVVGAGYTMDDARWLPLSALNAPGVDELIKVFEEEQAEFERLLDDESDQSLDTDKQVALDLQDDMEDEKDLEERRKARMADEQIARLLSKQEELGLGSDDLKLFDGEDLGEEDEIEPQFRGIWEEASTFQTQSKSKRKKRTPSSFPSATVFADVLDQDLYNGFDVMDQDRPSLRKRQKGRCGKLPLELSDSELEQQINEAWENDRSKKKQRKQKREELRAQGLLGKKGKPDLKAKYKEGMSMTEVKNEIKNFLMSSKESLPLPPMAQKERKSVHEIANVFKLKSKSIGTGTSRYPVLYKKPETTQYDEDSLGSIEALLSSRRFLPRMDRPKKKGTPSRRGRGGGFATAGVSYRDGEIVGAAAPELGQENRGRAMLEKMGWSTGTALGALKNNSGIVQPIAQVVKTGKAGLG</sequence>
<evidence type="ECO:0000256" key="1">
    <source>
        <dbReference type="ARBA" id="ARBA00004123"/>
    </source>
</evidence>
<feature type="region of interest" description="Disordered" evidence="10">
    <location>
        <begin position="742"/>
        <end position="763"/>
    </location>
</feature>
<feature type="compositionally biased region" description="Basic residues" evidence="10">
    <location>
        <begin position="303"/>
        <end position="316"/>
    </location>
</feature>
<dbReference type="SMART" id="SM00443">
    <property type="entry name" value="G_patch"/>
    <property type="match status" value="1"/>
</dbReference>
<dbReference type="Pfam" id="PF01424">
    <property type="entry name" value="R3H"/>
    <property type="match status" value="1"/>
</dbReference>
<keyword evidence="6" id="KW-0507">mRNA processing</keyword>
<evidence type="ECO:0000259" key="11">
    <source>
        <dbReference type="PROSITE" id="PS50174"/>
    </source>
</evidence>